<organism evidence="4 5">
    <name type="scientific">Filobasidium floriforme</name>
    <dbReference type="NCBI Taxonomy" id="5210"/>
    <lineage>
        <taxon>Eukaryota</taxon>
        <taxon>Fungi</taxon>
        <taxon>Dikarya</taxon>
        <taxon>Basidiomycota</taxon>
        <taxon>Agaricomycotina</taxon>
        <taxon>Tremellomycetes</taxon>
        <taxon>Filobasidiales</taxon>
        <taxon>Filobasidiaceae</taxon>
        <taxon>Filobasidium</taxon>
    </lineage>
</organism>
<feature type="repeat" description="WD" evidence="1">
    <location>
        <begin position="1327"/>
        <end position="1361"/>
    </location>
</feature>
<dbReference type="InterPro" id="IPR015943">
    <property type="entry name" value="WD40/YVTN_repeat-like_dom_sf"/>
</dbReference>
<feature type="region of interest" description="Disordered" evidence="3">
    <location>
        <begin position="232"/>
        <end position="262"/>
    </location>
</feature>
<feature type="repeat" description="WD" evidence="1">
    <location>
        <begin position="780"/>
        <end position="803"/>
    </location>
</feature>
<comment type="caution">
    <text evidence="4">The sequence shown here is derived from an EMBL/GenBank/DDBJ whole genome shotgun (WGS) entry which is preliminary data.</text>
</comment>
<evidence type="ECO:0000256" key="2">
    <source>
        <dbReference type="SAM" id="Coils"/>
    </source>
</evidence>
<keyword evidence="5" id="KW-1185">Reference proteome</keyword>
<gene>
    <name evidence="4" type="ORF">FFLO_01596</name>
</gene>
<protein>
    <recommendedName>
        <fullName evidence="6">WD40 repeat-like protein</fullName>
    </recommendedName>
</protein>
<feature type="compositionally biased region" description="Basic and acidic residues" evidence="3">
    <location>
        <begin position="527"/>
        <end position="538"/>
    </location>
</feature>
<evidence type="ECO:0000256" key="3">
    <source>
        <dbReference type="SAM" id="MobiDB-lite"/>
    </source>
</evidence>
<dbReference type="OrthoDB" id="338622at2759"/>
<proteinExistence type="predicted"/>
<feature type="coiled-coil region" evidence="2">
    <location>
        <begin position="272"/>
        <end position="304"/>
    </location>
</feature>
<feature type="compositionally biased region" description="Basic and acidic residues" evidence="3">
    <location>
        <begin position="232"/>
        <end position="245"/>
    </location>
</feature>
<dbReference type="InterPro" id="IPR011044">
    <property type="entry name" value="Quino_amine_DH_bsu"/>
</dbReference>
<sequence>MKPLVRPEDLSVVLTIAADDPATEFWKAQHTCLQLAERTPVSQSRRSTDRKDLIAAVGCYDGSIWLVDTGVKKLEAPTAVINVEDADSVGSSKPGTPALSIRTGSPMLSRNSSYTLLNTAALSPPSISRGDLSTFMEEGQPSKSGRHASISITSPTNKSESFAGLGFLPVRGTSGKTRSTSVSQNTATARLASISAADDKALRIRLKDANRDSGDEAAGSLMKLVGDARGGLDDLHGKSEVERAKQGKTTTKPSPRDIRVAIPPPRTASEIREEEKVDLDYAEAMHEEAEMEKVREAVENAEERACRDCGPETHGIEQGDSPSKPFLAKILPTSYKGNPIVEIRSLSGTSSFVALSKRGVCTTIDLSTMTFGETFDIEEAWRSFRGDNKTRPNLNPPQRWQGLLPCSLGSDRYFVAYAHAPTDSAMDQAKDLTTVALLAVDPKSHALSAVGFNTLPGQGQIAVVQGIKALSLLHLSSGRLDRYAIHLSNPVSEDPKLRASRSQVDLKSFFTPLPTRPHSRAGQDGAEIGRSRAGKEDTGNASDFGKMLGKKLLGRSGDKSQAEKLETVFVLRPAVQVQSEGLLPWIAMKVDGESGVGWTDKVCQPFLVKADGLELKSNVTLTGEISSVAISAAASLITVATKEEIANFEFESGRRLRTSSKMSGIRPSIMSVLATGRMAVLNDELSLSNASAQIIGAAPRIVLPKQDVMDTARSPTIDVIQPFRNSVLVGDSSGKLCVQSFLDVLNGTTAGTPLQEDLDAFDAEIACLRLISDGALEHDLVFAGFDDGSLRVWDAETLRLIASFTVSAERIQQVLIVEDAKASRLANKALLISEDGSIAVFSTQELRVLYIIPGSEYPIHRAVLQKDDLILISFHGRARVWNLVSGEFRRSTSVDAAAEMLVSGEWLELPLGSNLDRRSSEPSQALPAMEMPLHEWSDSAISPQGWISLLHEMDISQASDEIFSEQLHLKPASRAAHFGLRSVEGSFEYRQNGRESWEIGPLQTLIRQLCLITALHRLDRVDSKLAGAAHELIAFYGASLPSAVGHDYADIDVDLLVSWYNHGDPALQHSAHLLLETRLARMSDSDVMELADAQIGHLPVNVASSMKRDPISSRALTLLGATALSRYTLMKPGALKDIALSIMFTLKEGTLASRLASIDFAHKGFDIWQAYVDPADLLRSLFDLAVMKEDDIKGGHLMTHARTAVLQLASSAGPLFISTVTLDIVTAETIPRRNAIMKLCVFIARKKPTILLPSLPRLAEAVVKSLDPTRVRMRESIQQTATVILNELVSTFPSIDFAGEVQKLAVGTQEGAVIMYDLKTATRLYVLETHHHPVSALSFSPDGRRLVTASLAERKVTIWKVGSSFSGFLNVGGPPRQGSGSGQPFKSLDFFVADPGKEIDPATGQQKIGFSWPGDRQACLHIGQMKLTFAT</sequence>
<keyword evidence="2" id="KW-0175">Coiled coil</keyword>
<evidence type="ECO:0000256" key="1">
    <source>
        <dbReference type="PROSITE-ProRule" id="PRU00221"/>
    </source>
</evidence>
<feature type="region of interest" description="Disordered" evidence="3">
    <location>
        <begin position="511"/>
        <end position="541"/>
    </location>
</feature>
<dbReference type="PROSITE" id="PS50082">
    <property type="entry name" value="WD_REPEATS_2"/>
    <property type="match status" value="2"/>
</dbReference>
<dbReference type="Gene3D" id="2.130.10.10">
    <property type="entry name" value="YVTN repeat-like/Quinoprotein amine dehydrogenase"/>
    <property type="match status" value="2"/>
</dbReference>
<reference evidence="4" key="1">
    <citation type="submission" date="2020-04" db="EMBL/GenBank/DDBJ databases">
        <title>Analysis of mating type loci in Filobasidium floriforme.</title>
        <authorList>
            <person name="Nowrousian M."/>
        </authorList>
    </citation>
    <scope>NUCLEOTIDE SEQUENCE</scope>
    <source>
        <strain evidence="4">CBS 6242</strain>
    </source>
</reference>
<evidence type="ECO:0008006" key="6">
    <source>
        <dbReference type="Google" id="ProtNLM"/>
    </source>
</evidence>
<dbReference type="Proteomes" id="UP000812966">
    <property type="component" value="Unassembled WGS sequence"/>
</dbReference>
<evidence type="ECO:0000313" key="5">
    <source>
        <dbReference type="Proteomes" id="UP000812966"/>
    </source>
</evidence>
<dbReference type="InterPro" id="IPR001680">
    <property type="entry name" value="WD40_rpt"/>
</dbReference>
<evidence type="ECO:0000313" key="4">
    <source>
        <dbReference type="EMBL" id="KAG7562906.1"/>
    </source>
</evidence>
<keyword evidence="1" id="KW-0853">WD repeat</keyword>
<dbReference type="InterPro" id="IPR049916">
    <property type="entry name" value="WDR72-like"/>
</dbReference>
<dbReference type="GO" id="GO:0005737">
    <property type="term" value="C:cytoplasm"/>
    <property type="evidence" value="ECO:0007669"/>
    <property type="project" value="TreeGrafter"/>
</dbReference>
<accession>A0A8K0NS49</accession>
<name>A0A8K0NS49_9TREE</name>
<dbReference type="SUPFAM" id="SSF50969">
    <property type="entry name" value="YVTN repeat-like/Quinoprotein amine dehydrogenase"/>
    <property type="match status" value="1"/>
</dbReference>
<dbReference type="Pfam" id="PF00400">
    <property type="entry name" value="WD40"/>
    <property type="match status" value="1"/>
</dbReference>
<dbReference type="PANTHER" id="PTHR44099:SF4">
    <property type="entry name" value="RABCONNECTIN-3B, ISOFORM A"/>
    <property type="match status" value="1"/>
</dbReference>
<dbReference type="EMBL" id="JABELV010000023">
    <property type="protein sequence ID" value="KAG7562906.1"/>
    <property type="molecule type" value="Genomic_DNA"/>
</dbReference>
<dbReference type="PANTHER" id="PTHR44099">
    <property type="entry name" value="RABCONNECTIN-3B, ISOFORM A"/>
    <property type="match status" value="1"/>
</dbReference>
<dbReference type="SMART" id="SM00320">
    <property type="entry name" value="WD40"/>
    <property type="match status" value="4"/>
</dbReference>